<feature type="domain" description="DUF305" evidence="2">
    <location>
        <begin position="33"/>
        <end position="96"/>
    </location>
</feature>
<reference evidence="3 4" key="1">
    <citation type="submission" date="2019-05" db="EMBL/GenBank/DDBJ databases">
        <title>Draft genome sequence of Nonomuraea zeae DSM 100528.</title>
        <authorList>
            <person name="Saricaoglu S."/>
            <person name="Isik K."/>
        </authorList>
    </citation>
    <scope>NUCLEOTIDE SEQUENCE [LARGE SCALE GENOMIC DNA]</scope>
    <source>
        <strain evidence="3 4">DSM 100528</strain>
    </source>
</reference>
<evidence type="ECO:0000313" key="3">
    <source>
        <dbReference type="EMBL" id="TMR29062.1"/>
    </source>
</evidence>
<dbReference type="OrthoDB" id="26872at2"/>
<dbReference type="PANTHER" id="PTHR36933">
    <property type="entry name" value="SLL0788 PROTEIN"/>
    <property type="match status" value="1"/>
</dbReference>
<dbReference type="Proteomes" id="UP000306628">
    <property type="component" value="Unassembled WGS sequence"/>
</dbReference>
<dbReference type="PROSITE" id="PS51257">
    <property type="entry name" value="PROKAR_LIPOPROTEIN"/>
    <property type="match status" value="1"/>
</dbReference>
<feature type="signal peptide" evidence="1">
    <location>
        <begin position="1"/>
        <end position="21"/>
    </location>
</feature>
<evidence type="ECO:0000313" key="4">
    <source>
        <dbReference type="Proteomes" id="UP000306628"/>
    </source>
</evidence>
<dbReference type="InterPro" id="IPR005183">
    <property type="entry name" value="DUF305_CopM-like"/>
</dbReference>
<dbReference type="Pfam" id="PF03713">
    <property type="entry name" value="DUF305"/>
    <property type="match status" value="2"/>
</dbReference>
<keyword evidence="1" id="KW-0732">Signal</keyword>
<feature type="chain" id="PRO_5038480893" evidence="1">
    <location>
        <begin position="22"/>
        <end position="164"/>
    </location>
</feature>
<dbReference type="EMBL" id="VCKX01000128">
    <property type="protein sequence ID" value="TMR29062.1"/>
    <property type="molecule type" value="Genomic_DNA"/>
</dbReference>
<feature type="domain" description="DUF305" evidence="2">
    <location>
        <begin position="106"/>
        <end position="160"/>
    </location>
</feature>
<keyword evidence="4" id="KW-1185">Reference proteome</keyword>
<dbReference type="Gene3D" id="1.20.1260.10">
    <property type="match status" value="2"/>
</dbReference>
<dbReference type="AlphaFoldDB" id="A0A5S4G878"/>
<dbReference type="PANTHER" id="PTHR36933:SF1">
    <property type="entry name" value="SLL0788 PROTEIN"/>
    <property type="match status" value="1"/>
</dbReference>
<sequence>MRWRTAITVLLGLLLSAGCSAAAATNAGHVEADVTFSKDMITHHEQTIQLAEVGADRGTTSYVRELSKKLIAEEQADITMMSSWLQSWQEPVPVPPAETMGADLPKGPDFDRQWLKALAGHLEHGVHMAEAVSKAGKHGPTLELAGKIRSGQQAELAEIAKHMG</sequence>
<gene>
    <name evidence="3" type="ORF">ETD85_33660</name>
</gene>
<name>A0A5S4G878_9ACTN</name>
<comment type="caution">
    <text evidence="3">The sequence shown here is derived from an EMBL/GenBank/DDBJ whole genome shotgun (WGS) entry which is preliminary data.</text>
</comment>
<organism evidence="3 4">
    <name type="scientific">Nonomuraea zeae</name>
    <dbReference type="NCBI Taxonomy" id="1642303"/>
    <lineage>
        <taxon>Bacteria</taxon>
        <taxon>Bacillati</taxon>
        <taxon>Actinomycetota</taxon>
        <taxon>Actinomycetes</taxon>
        <taxon>Streptosporangiales</taxon>
        <taxon>Streptosporangiaceae</taxon>
        <taxon>Nonomuraea</taxon>
    </lineage>
</organism>
<evidence type="ECO:0000256" key="1">
    <source>
        <dbReference type="SAM" id="SignalP"/>
    </source>
</evidence>
<dbReference type="InterPro" id="IPR012347">
    <property type="entry name" value="Ferritin-like"/>
</dbReference>
<proteinExistence type="predicted"/>
<evidence type="ECO:0000259" key="2">
    <source>
        <dbReference type="Pfam" id="PF03713"/>
    </source>
</evidence>
<accession>A0A5S4G878</accession>
<protein>
    <submittedName>
        <fullName evidence="3">DUF305 domain-containing protein</fullName>
    </submittedName>
</protein>